<dbReference type="GO" id="GO:0006865">
    <property type="term" value="P:amino acid transport"/>
    <property type="evidence" value="ECO:0007669"/>
    <property type="project" value="UniProtKB-KW"/>
</dbReference>
<keyword evidence="3" id="KW-1003">Cell membrane</keyword>
<dbReference type="AlphaFoldDB" id="A0A1I3IPZ2"/>
<dbReference type="Proteomes" id="UP000198649">
    <property type="component" value="Unassembled WGS sequence"/>
</dbReference>
<keyword evidence="4 9" id="KW-0812">Transmembrane</keyword>
<evidence type="ECO:0000256" key="6">
    <source>
        <dbReference type="ARBA" id="ARBA00022989"/>
    </source>
</evidence>
<gene>
    <name evidence="10" type="ORF">SAMN05216561_109104</name>
</gene>
<keyword evidence="11" id="KW-1185">Reference proteome</keyword>
<keyword evidence="5" id="KW-0029">Amino-acid transport</keyword>
<keyword evidence="7 9" id="KW-0472">Membrane</keyword>
<feature type="transmembrane region" description="Helical" evidence="9">
    <location>
        <begin position="138"/>
        <end position="158"/>
    </location>
</feature>
<dbReference type="PANTHER" id="PTHR11795:SF445">
    <property type="entry name" value="AMINO ACID ABC TRANSPORTER PERMEASE PROTEIN"/>
    <property type="match status" value="1"/>
</dbReference>
<evidence type="ECO:0000313" key="11">
    <source>
        <dbReference type="Proteomes" id="UP000198649"/>
    </source>
</evidence>
<comment type="similarity">
    <text evidence="8">Belongs to the binding-protein-dependent transport system permease family. LivHM subfamily.</text>
</comment>
<dbReference type="CDD" id="cd06582">
    <property type="entry name" value="TM_PBP1_LivH_like"/>
    <property type="match status" value="1"/>
</dbReference>
<feature type="transmembrane region" description="Helical" evidence="9">
    <location>
        <begin position="263"/>
        <end position="282"/>
    </location>
</feature>
<comment type="subcellular location">
    <subcellularLocation>
        <location evidence="1">Cell membrane</location>
        <topology evidence="1">Multi-pass membrane protein</topology>
    </subcellularLocation>
</comment>
<dbReference type="GO" id="GO:0005886">
    <property type="term" value="C:plasma membrane"/>
    <property type="evidence" value="ECO:0007669"/>
    <property type="project" value="UniProtKB-SubCell"/>
</dbReference>
<evidence type="ECO:0000256" key="4">
    <source>
        <dbReference type="ARBA" id="ARBA00022692"/>
    </source>
</evidence>
<dbReference type="STRING" id="1005945.SAMN05216561_109104"/>
<feature type="transmembrane region" description="Helical" evidence="9">
    <location>
        <begin position="216"/>
        <end position="233"/>
    </location>
</feature>
<dbReference type="InterPro" id="IPR052157">
    <property type="entry name" value="BCAA_transport_permease"/>
</dbReference>
<keyword evidence="2" id="KW-0813">Transport</keyword>
<sequence length="292" mass="31118">MDTFMRVLIIAVLLGGIYGLVAMGLNLIFGVVRVVNFAHGELVMLGMYGAYFLNQVLGWNVYATMVIVVPAMFVLGLIIQRVVIQPLSGQTTMQLLATFGLVIVFQNSVLAITEGEAYSVSSSFARNTFDLGVAKVDYGRLVVLVATTAVAVALWWLIHKTSFGRSVRAVTEDRMAARLMGINVERTFLIVFGIGSALAGLAGVLLAPVYTLTPNVGQSFIFAAFAVVVVGGLGSVTGAYLGGFLIGLVEAFSGYYIDPRLGMAFYFGVFLLVLIIRPAGLFGRAGSEEMGA</sequence>
<evidence type="ECO:0000313" key="10">
    <source>
        <dbReference type="EMBL" id="SFI49982.1"/>
    </source>
</evidence>
<dbReference type="RefSeq" id="WP_091113804.1">
    <property type="nucleotide sequence ID" value="NZ_BKAF01000011.1"/>
</dbReference>
<dbReference type="PANTHER" id="PTHR11795">
    <property type="entry name" value="BRANCHED-CHAIN AMINO ACID TRANSPORT SYSTEM PERMEASE PROTEIN LIVH"/>
    <property type="match status" value="1"/>
</dbReference>
<evidence type="ECO:0000256" key="5">
    <source>
        <dbReference type="ARBA" id="ARBA00022970"/>
    </source>
</evidence>
<protein>
    <submittedName>
        <fullName evidence="10">Branched-chain amino acid transport system permease protein</fullName>
    </submittedName>
</protein>
<dbReference type="GO" id="GO:0022857">
    <property type="term" value="F:transmembrane transporter activity"/>
    <property type="evidence" value="ECO:0007669"/>
    <property type="project" value="InterPro"/>
</dbReference>
<organism evidence="10 11">
    <name type="scientific">Nocardioides psychrotolerans</name>
    <dbReference type="NCBI Taxonomy" id="1005945"/>
    <lineage>
        <taxon>Bacteria</taxon>
        <taxon>Bacillati</taxon>
        <taxon>Actinomycetota</taxon>
        <taxon>Actinomycetes</taxon>
        <taxon>Propionibacteriales</taxon>
        <taxon>Nocardioidaceae</taxon>
        <taxon>Nocardioides</taxon>
    </lineage>
</organism>
<dbReference type="EMBL" id="FOQG01000009">
    <property type="protein sequence ID" value="SFI49982.1"/>
    <property type="molecule type" value="Genomic_DNA"/>
</dbReference>
<dbReference type="OrthoDB" id="9807115at2"/>
<feature type="transmembrane region" description="Helical" evidence="9">
    <location>
        <begin position="95"/>
        <end position="113"/>
    </location>
</feature>
<feature type="transmembrane region" description="Helical" evidence="9">
    <location>
        <begin position="59"/>
        <end position="83"/>
    </location>
</feature>
<proteinExistence type="inferred from homology"/>
<evidence type="ECO:0000256" key="8">
    <source>
        <dbReference type="ARBA" id="ARBA00037998"/>
    </source>
</evidence>
<dbReference type="InterPro" id="IPR001851">
    <property type="entry name" value="ABC_transp_permease"/>
</dbReference>
<evidence type="ECO:0000256" key="3">
    <source>
        <dbReference type="ARBA" id="ARBA00022475"/>
    </source>
</evidence>
<accession>A0A1I3IPZ2</accession>
<name>A0A1I3IPZ2_9ACTN</name>
<evidence type="ECO:0000256" key="7">
    <source>
        <dbReference type="ARBA" id="ARBA00023136"/>
    </source>
</evidence>
<dbReference type="Pfam" id="PF02653">
    <property type="entry name" value="BPD_transp_2"/>
    <property type="match status" value="1"/>
</dbReference>
<evidence type="ECO:0000256" key="9">
    <source>
        <dbReference type="SAM" id="Phobius"/>
    </source>
</evidence>
<feature type="transmembrane region" description="Helical" evidence="9">
    <location>
        <begin position="188"/>
        <end position="210"/>
    </location>
</feature>
<evidence type="ECO:0000256" key="1">
    <source>
        <dbReference type="ARBA" id="ARBA00004651"/>
    </source>
</evidence>
<reference evidence="10 11" key="1">
    <citation type="submission" date="2016-10" db="EMBL/GenBank/DDBJ databases">
        <authorList>
            <person name="de Groot N.N."/>
        </authorList>
    </citation>
    <scope>NUCLEOTIDE SEQUENCE [LARGE SCALE GENOMIC DNA]</scope>
    <source>
        <strain evidence="10 11">CGMCC 1.11156</strain>
    </source>
</reference>
<evidence type="ECO:0000256" key="2">
    <source>
        <dbReference type="ARBA" id="ARBA00022448"/>
    </source>
</evidence>
<feature type="transmembrane region" description="Helical" evidence="9">
    <location>
        <begin position="6"/>
        <end position="27"/>
    </location>
</feature>
<keyword evidence="6 9" id="KW-1133">Transmembrane helix</keyword>